<feature type="transmembrane region" description="Helical" evidence="6">
    <location>
        <begin position="7"/>
        <end position="29"/>
    </location>
</feature>
<dbReference type="InterPro" id="IPR058636">
    <property type="entry name" value="Beta-barrel_YknX"/>
</dbReference>
<comment type="subcellular location">
    <subcellularLocation>
        <location evidence="1">Membrane</location>
        <topology evidence="1">Single-pass membrane protein</topology>
    </subcellularLocation>
</comment>
<evidence type="ECO:0000256" key="2">
    <source>
        <dbReference type="ARBA" id="ARBA00009477"/>
    </source>
</evidence>
<evidence type="ECO:0000259" key="7">
    <source>
        <dbReference type="Pfam" id="PF25990"/>
    </source>
</evidence>
<keyword evidence="3 6" id="KW-0812">Transmembrane</keyword>
<evidence type="ECO:0000259" key="8">
    <source>
        <dbReference type="Pfam" id="PF25997"/>
    </source>
</evidence>
<dbReference type="PANTHER" id="PTHR30386">
    <property type="entry name" value="MEMBRANE FUSION SUBUNIT OF EMRAB-TOLC MULTIDRUG EFFLUX PUMP"/>
    <property type="match status" value="1"/>
</dbReference>
<keyword evidence="10" id="KW-1185">Reference proteome</keyword>
<dbReference type="InterPro" id="IPR011053">
    <property type="entry name" value="Single_hybrid_motif"/>
</dbReference>
<organism evidence="9 10">
    <name type="scientific">Heyndrickxia acidicola</name>
    <dbReference type="NCBI Taxonomy" id="209389"/>
    <lineage>
        <taxon>Bacteria</taxon>
        <taxon>Bacillati</taxon>
        <taxon>Bacillota</taxon>
        <taxon>Bacilli</taxon>
        <taxon>Bacillales</taxon>
        <taxon>Bacillaceae</taxon>
        <taxon>Heyndrickxia</taxon>
    </lineage>
</organism>
<sequence length="216" mass="22912">MENSKRFILFNVVVVLIVVILGFAIYYFYNQSSTYLKTDDAQVTGQEITIAAPAAGKVVSWNGTAGSNFKTGDEVGQVQETNGNKTVNVPISIPQDGTIVQNDATANEYVAPGSPLAYAYDMSKLNVTANIDETDIQDVKVGNTVDVYVDAFPGTTVSGKVESIGLATASTFSLLPSSSTNANFTKVTQVIPVIIELNNIPGGLAPGMNVTVRIHK</sequence>
<dbReference type="PANTHER" id="PTHR30386:SF26">
    <property type="entry name" value="TRANSPORT PROTEIN COMB"/>
    <property type="match status" value="1"/>
</dbReference>
<keyword evidence="5 6" id="KW-0472">Membrane</keyword>
<name>A0ABU6MEJ5_9BACI</name>
<comment type="caution">
    <text evidence="9">The sequence shown here is derived from an EMBL/GenBank/DDBJ whole genome shotgun (WGS) entry which is preliminary data.</text>
</comment>
<proteinExistence type="inferred from homology"/>
<accession>A0ABU6MEJ5</accession>
<dbReference type="Pfam" id="PF25997">
    <property type="entry name" value="BSH_YhbJ"/>
    <property type="match status" value="1"/>
</dbReference>
<evidence type="ECO:0000313" key="10">
    <source>
        <dbReference type="Proteomes" id="UP001341444"/>
    </source>
</evidence>
<evidence type="ECO:0000256" key="6">
    <source>
        <dbReference type="SAM" id="Phobius"/>
    </source>
</evidence>
<evidence type="ECO:0000313" key="9">
    <source>
        <dbReference type="EMBL" id="MED1203081.1"/>
    </source>
</evidence>
<dbReference type="Pfam" id="PF25990">
    <property type="entry name" value="Beta-barrel_YknX"/>
    <property type="match status" value="1"/>
</dbReference>
<dbReference type="EMBL" id="JARMAB010000010">
    <property type="protein sequence ID" value="MED1203081.1"/>
    <property type="molecule type" value="Genomic_DNA"/>
</dbReference>
<protein>
    <submittedName>
        <fullName evidence="9">Efflux RND transporter periplasmic adaptor subunit</fullName>
    </submittedName>
</protein>
<dbReference type="RefSeq" id="WP_066270991.1">
    <property type="nucleotide sequence ID" value="NZ_JARMAB010000010.1"/>
</dbReference>
<evidence type="ECO:0000256" key="3">
    <source>
        <dbReference type="ARBA" id="ARBA00022692"/>
    </source>
</evidence>
<dbReference type="Proteomes" id="UP001341444">
    <property type="component" value="Unassembled WGS sequence"/>
</dbReference>
<reference evidence="9 10" key="1">
    <citation type="submission" date="2023-03" db="EMBL/GenBank/DDBJ databases">
        <title>Bacillus Genome Sequencing.</title>
        <authorList>
            <person name="Dunlap C."/>
        </authorList>
    </citation>
    <scope>NUCLEOTIDE SEQUENCE [LARGE SCALE GENOMIC DNA]</scope>
    <source>
        <strain evidence="9 10">B-23453</strain>
    </source>
</reference>
<feature type="domain" description="YhbJ barrel-sandwich hybrid" evidence="8">
    <location>
        <begin position="49"/>
        <end position="120"/>
    </location>
</feature>
<comment type="similarity">
    <text evidence="2">Belongs to the membrane fusion protein (MFP) (TC 8.A.1) family.</text>
</comment>
<feature type="domain" description="YknX-like beta-barrel" evidence="7">
    <location>
        <begin position="125"/>
        <end position="214"/>
    </location>
</feature>
<keyword evidence="4 6" id="KW-1133">Transmembrane helix</keyword>
<evidence type="ECO:0000256" key="5">
    <source>
        <dbReference type="ARBA" id="ARBA00023136"/>
    </source>
</evidence>
<dbReference type="Gene3D" id="2.40.30.170">
    <property type="match status" value="1"/>
</dbReference>
<evidence type="ECO:0000256" key="1">
    <source>
        <dbReference type="ARBA" id="ARBA00004167"/>
    </source>
</evidence>
<dbReference type="InterPro" id="IPR050739">
    <property type="entry name" value="MFP"/>
</dbReference>
<gene>
    <name evidence="9" type="ORF">P4T90_08305</name>
</gene>
<evidence type="ECO:0000256" key="4">
    <source>
        <dbReference type="ARBA" id="ARBA00022989"/>
    </source>
</evidence>
<dbReference type="SUPFAM" id="SSF51230">
    <property type="entry name" value="Single hybrid motif"/>
    <property type="match status" value="1"/>
</dbReference>
<dbReference type="InterPro" id="IPR058635">
    <property type="entry name" value="BSH_YhbJ"/>
</dbReference>